<dbReference type="PANTHER" id="PTHR30537">
    <property type="entry name" value="HTH-TYPE TRANSCRIPTIONAL REGULATOR"/>
    <property type="match status" value="1"/>
</dbReference>
<dbReference type="PANTHER" id="PTHR30537:SF5">
    <property type="entry name" value="HTH-TYPE TRANSCRIPTIONAL ACTIVATOR TTDR-RELATED"/>
    <property type="match status" value="1"/>
</dbReference>
<evidence type="ECO:0000256" key="1">
    <source>
        <dbReference type="ARBA" id="ARBA00009437"/>
    </source>
</evidence>
<dbReference type="OrthoDB" id="9786526at2"/>
<evidence type="ECO:0000259" key="3">
    <source>
        <dbReference type="Pfam" id="PF03466"/>
    </source>
</evidence>
<dbReference type="Proteomes" id="UP000214603">
    <property type="component" value="Unassembled WGS sequence"/>
</dbReference>
<evidence type="ECO:0000256" key="2">
    <source>
        <dbReference type="SAM" id="Phobius"/>
    </source>
</evidence>
<dbReference type="EMBL" id="NJIH01000009">
    <property type="protein sequence ID" value="OWT57391.1"/>
    <property type="molecule type" value="Genomic_DNA"/>
</dbReference>
<dbReference type="SUPFAM" id="SSF53850">
    <property type="entry name" value="Periplasmic binding protein-like II"/>
    <property type="match status" value="1"/>
</dbReference>
<sequence>MLVTGSLSTNNGHALRAAALAGIGIILQPLWMVMDAVRDGTLRIVLPEYEASSSEMPTAIFAVYPDRRQLLPRTRAFIDFVAEKLSLIDIDSTISATALPK</sequence>
<evidence type="ECO:0000313" key="4">
    <source>
        <dbReference type="EMBL" id="OWT57391.1"/>
    </source>
</evidence>
<feature type="transmembrane region" description="Helical" evidence="2">
    <location>
        <begin position="14"/>
        <end position="34"/>
    </location>
</feature>
<dbReference type="Gene3D" id="3.40.190.290">
    <property type="match status" value="1"/>
</dbReference>
<dbReference type="InterPro" id="IPR058163">
    <property type="entry name" value="LysR-type_TF_proteobact-type"/>
</dbReference>
<protein>
    <recommendedName>
        <fullName evidence="3">LysR substrate-binding domain-containing protein</fullName>
    </recommendedName>
</protein>
<name>A0A225MCV7_9BURK</name>
<organism evidence="4 5">
    <name type="scientific">Candidimonas nitroreducens</name>
    <dbReference type="NCBI Taxonomy" id="683354"/>
    <lineage>
        <taxon>Bacteria</taxon>
        <taxon>Pseudomonadati</taxon>
        <taxon>Pseudomonadota</taxon>
        <taxon>Betaproteobacteria</taxon>
        <taxon>Burkholderiales</taxon>
        <taxon>Alcaligenaceae</taxon>
        <taxon>Candidimonas</taxon>
    </lineage>
</organism>
<dbReference type="InterPro" id="IPR005119">
    <property type="entry name" value="LysR_subst-bd"/>
</dbReference>
<reference evidence="5" key="1">
    <citation type="submission" date="2017-06" db="EMBL/GenBank/DDBJ databases">
        <title>Herbaspirillum phytohormonus sp. nov., isolated from the root nodule of Robinia pseudoacacia in lead-zinc mine.</title>
        <authorList>
            <person name="Fan M."/>
            <person name="Lin Y."/>
        </authorList>
    </citation>
    <scope>NUCLEOTIDE SEQUENCE [LARGE SCALE GENOMIC DNA]</scope>
    <source>
        <strain evidence="5">SC-089</strain>
    </source>
</reference>
<proteinExistence type="inferred from homology"/>
<dbReference type="Pfam" id="PF03466">
    <property type="entry name" value="LysR_substrate"/>
    <property type="match status" value="1"/>
</dbReference>
<keyword evidence="2" id="KW-0812">Transmembrane</keyword>
<comment type="similarity">
    <text evidence="1">Belongs to the LysR transcriptional regulatory family.</text>
</comment>
<evidence type="ECO:0000313" key="5">
    <source>
        <dbReference type="Proteomes" id="UP000214603"/>
    </source>
</evidence>
<keyword evidence="2" id="KW-0472">Membrane</keyword>
<feature type="domain" description="LysR substrate-binding" evidence="3">
    <location>
        <begin position="5"/>
        <end position="85"/>
    </location>
</feature>
<comment type="caution">
    <text evidence="4">The sequence shown here is derived from an EMBL/GenBank/DDBJ whole genome shotgun (WGS) entry which is preliminary data.</text>
</comment>
<accession>A0A225MCV7</accession>
<keyword evidence="2" id="KW-1133">Transmembrane helix</keyword>
<keyword evidence="5" id="KW-1185">Reference proteome</keyword>
<dbReference type="AlphaFoldDB" id="A0A225MCV7"/>
<gene>
    <name evidence="4" type="ORF">CEY11_15820</name>
</gene>